<organism evidence="2 3">
    <name type="scientific">Nelumbo nucifera</name>
    <name type="common">Sacred lotus</name>
    <dbReference type="NCBI Taxonomy" id="4432"/>
    <lineage>
        <taxon>Eukaryota</taxon>
        <taxon>Viridiplantae</taxon>
        <taxon>Streptophyta</taxon>
        <taxon>Embryophyta</taxon>
        <taxon>Tracheophyta</taxon>
        <taxon>Spermatophyta</taxon>
        <taxon>Magnoliopsida</taxon>
        <taxon>Proteales</taxon>
        <taxon>Nelumbonaceae</taxon>
        <taxon>Nelumbo</taxon>
    </lineage>
</organism>
<name>A0A822Y1E8_NELNU</name>
<feature type="region of interest" description="Disordered" evidence="1">
    <location>
        <begin position="1"/>
        <end position="55"/>
    </location>
</feature>
<proteinExistence type="predicted"/>
<feature type="compositionally biased region" description="Polar residues" evidence="1">
    <location>
        <begin position="1"/>
        <end position="20"/>
    </location>
</feature>
<keyword evidence="3" id="KW-1185">Reference proteome</keyword>
<comment type="caution">
    <text evidence="2">The sequence shown here is derived from an EMBL/GenBank/DDBJ whole genome shotgun (WGS) entry which is preliminary data.</text>
</comment>
<evidence type="ECO:0000313" key="2">
    <source>
        <dbReference type="EMBL" id="DAD26287.1"/>
    </source>
</evidence>
<dbReference type="EMBL" id="DUZY01000002">
    <property type="protein sequence ID" value="DAD26287.1"/>
    <property type="molecule type" value="Genomic_DNA"/>
</dbReference>
<gene>
    <name evidence="2" type="ORF">HUJ06_027755</name>
</gene>
<dbReference type="AlphaFoldDB" id="A0A822Y1E8"/>
<accession>A0A822Y1E8</accession>
<dbReference type="Proteomes" id="UP000607653">
    <property type="component" value="Unassembled WGS sequence"/>
</dbReference>
<evidence type="ECO:0000256" key="1">
    <source>
        <dbReference type="SAM" id="MobiDB-lite"/>
    </source>
</evidence>
<reference evidence="2 3" key="1">
    <citation type="journal article" date="2020" name="Mol. Biol. Evol.">
        <title>Distinct Expression and Methylation Patterns for Genes with Different Fates following a Single Whole-Genome Duplication in Flowering Plants.</title>
        <authorList>
            <person name="Shi T."/>
            <person name="Rahmani R.S."/>
            <person name="Gugger P.F."/>
            <person name="Wang M."/>
            <person name="Li H."/>
            <person name="Zhang Y."/>
            <person name="Li Z."/>
            <person name="Wang Q."/>
            <person name="Van de Peer Y."/>
            <person name="Marchal K."/>
            <person name="Chen J."/>
        </authorList>
    </citation>
    <scope>NUCLEOTIDE SEQUENCE [LARGE SCALE GENOMIC DNA]</scope>
    <source>
        <tissue evidence="2">Leaf</tissue>
    </source>
</reference>
<sequence length="55" mass="6157">MTTKLKANNNSDNNHQLQSSPKEKQNNRSVQFTGVSKLIPCTKRTGNGSRKKNNL</sequence>
<protein>
    <submittedName>
        <fullName evidence="2">Uncharacterized protein</fullName>
    </submittedName>
</protein>
<evidence type="ECO:0000313" key="3">
    <source>
        <dbReference type="Proteomes" id="UP000607653"/>
    </source>
</evidence>